<evidence type="ECO:0000256" key="3">
    <source>
        <dbReference type="ARBA" id="ARBA00022630"/>
    </source>
</evidence>
<evidence type="ECO:0000313" key="9">
    <source>
        <dbReference type="Proteomes" id="UP000182248"/>
    </source>
</evidence>
<dbReference type="PANTHER" id="PTHR43673:SF2">
    <property type="entry name" value="NITROREDUCTASE"/>
    <property type="match status" value="1"/>
</dbReference>
<evidence type="ECO:0000256" key="2">
    <source>
        <dbReference type="ARBA" id="ARBA00007118"/>
    </source>
</evidence>
<dbReference type="RefSeq" id="WP_072317236.1">
    <property type="nucleotide sequence ID" value="NZ_FPJE01000009.1"/>
</dbReference>
<gene>
    <name evidence="8" type="ORF">SAMN02927921_02020</name>
</gene>
<feature type="domain" description="Nitroreductase" evidence="7">
    <location>
        <begin position="7"/>
        <end position="185"/>
    </location>
</feature>
<evidence type="ECO:0000313" key="8">
    <source>
        <dbReference type="EMBL" id="SFW50634.1"/>
    </source>
</evidence>
<evidence type="ECO:0000256" key="5">
    <source>
        <dbReference type="ARBA" id="ARBA00022857"/>
    </source>
</evidence>
<sequence>MNTIEQLRWRYATKKFDTTRKLNDDQVAVLKEAFNLTALSFGLQPVKLVIVSDDAKRAELLPHAFDQKQVTEASHLLLFCIETVIDEEFIRCYFDKVKAVRNTSEEILKPYRDFLIADFNKKTSEEIEAWAKNQAYLALGNLLTVCAMEGIDACPMEGFMPEKFDNVLGLGHEGLKSVLIMPVGYRADDDIFSTMEKVRKEISESVIEIK</sequence>
<evidence type="ECO:0000256" key="1">
    <source>
        <dbReference type="ARBA" id="ARBA00001917"/>
    </source>
</evidence>
<comment type="similarity">
    <text evidence="2">Belongs to the nitroreductase family.</text>
</comment>
<keyword evidence="6" id="KW-0560">Oxidoreductase</keyword>
<dbReference type="CDD" id="cd02149">
    <property type="entry name" value="NfsB-like"/>
    <property type="match status" value="1"/>
</dbReference>
<dbReference type="GO" id="GO:0016491">
    <property type="term" value="F:oxidoreductase activity"/>
    <property type="evidence" value="ECO:0007669"/>
    <property type="project" value="UniProtKB-KW"/>
</dbReference>
<evidence type="ECO:0000256" key="4">
    <source>
        <dbReference type="ARBA" id="ARBA00022643"/>
    </source>
</evidence>
<proteinExistence type="inferred from homology"/>
<dbReference type="STRING" id="1150368.SAMN02927921_02020"/>
<dbReference type="InterPro" id="IPR033878">
    <property type="entry name" value="NfsB-like"/>
</dbReference>
<name>A0A1K1PSD1_9FLAO</name>
<dbReference type="PANTHER" id="PTHR43673">
    <property type="entry name" value="NAD(P)H NITROREDUCTASE YDGI-RELATED"/>
    <property type="match status" value="1"/>
</dbReference>
<evidence type="ECO:0000259" key="7">
    <source>
        <dbReference type="Pfam" id="PF00881"/>
    </source>
</evidence>
<dbReference type="SUPFAM" id="SSF55469">
    <property type="entry name" value="FMN-dependent nitroreductase-like"/>
    <property type="match status" value="1"/>
</dbReference>
<accession>A0A1K1PSD1</accession>
<keyword evidence="5" id="KW-0521">NADP</keyword>
<dbReference type="AlphaFoldDB" id="A0A1K1PSD1"/>
<keyword evidence="9" id="KW-1185">Reference proteome</keyword>
<dbReference type="EMBL" id="FPJE01000009">
    <property type="protein sequence ID" value="SFW50634.1"/>
    <property type="molecule type" value="Genomic_DNA"/>
</dbReference>
<dbReference type="Proteomes" id="UP000182248">
    <property type="component" value="Unassembled WGS sequence"/>
</dbReference>
<evidence type="ECO:0000256" key="6">
    <source>
        <dbReference type="ARBA" id="ARBA00023002"/>
    </source>
</evidence>
<reference evidence="8 9" key="1">
    <citation type="submission" date="2016-11" db="EMBL/GenBank/DDBJ databases">
        <authorList>
            <person name="Jaros S."/>
            <person name="Januszkiewicz K."/>
            <person name="Wedrychowicz H."/>
        </authorList>
    </citation>
    <scope>NUCLEOTIDE SEQUENCE [LARGE SCALE GENOMIC DNA]</scope>
    <source>
        <strain evidence="8 9">CGMCC 1.12145</strain>
    </source>
</reference>
<dbReference type="InterPro" id="IPR029479">
    <property type="entry name" value="Nitroreductase"/>
</dbReference>
<keyword evidence="4" id="KW-0288">FMN</keyword>
<dbReference type="InterPro" id="IPR000415">
    <property type="entry name" value="Nitroreductase-like"/>
</dbReference>
<dbReference type="Gene3D" id="3.40.109.10">
    <property type="entry name" value="NADH Oxidase"/>
    <property type="match status" value="1"/>
</dbReference>
<dbReference type="OrthoDB" id="9809288at2"/>
<keyword evidence="3" id="KW-0285">Flavoprotein</keyword>
<protein>
    <submittedName>
        <fullName evidence="8">Nitroreductase</fullName>
    </submittedName>
</protein>
<organism evidence="8 9">
    <name type="scientific">Sinomicrobium oceani</name>
    <dbReference type="NCBI Taxonomy" id="1150368"/>
    <lineage>
        <taxon>Bacteria</taxon>
        <taxon>Pseudomonadati</taxon>
        <taxon>Bacteroidota</taxon>
        <taxon>Flavobacteriia</taxon>
        <taxon>Flavobacteriales</taxon>
        <taxon>Flavobacteriaceae</taxon>
        <taxon>Sinomicrobium</taxon>
    </lineage>
</organism>
<dbReference type="Pfam" id="PF00881">
    <property type="entry name" value="Nitroreductase"/>
    <property type="match status" value="1"/>
</dbReference>
<comment type="cofactor">
    <cofactor evidence="1">
        <name>FMN</name>
        <dbReference type="ChEBI" id="CHEBI:58210"/>
    </cofactor>
</comment>